<dbReference type="GO" id="GO:0016787">
    <property type="term" value="F:hydrolase activity"/>
    <property type="evidence" value="ECO:0007669"/>
    <property type="project" value="UniProtKB-KW"/>
</dbReference>
<dbReference type="AlphaFoldDB" id="A0A8G0LC69"/>
<feature type="domain" description="Serine aminopeptidase S33" evidence="1">
    <location>
        <begin position="1"/>
        <end position="171"/>
    </location>
</feature>
<keyword evidence="2" id="KW-0378">Hydrolase</keyword>
<dbReference type="Pfam" id="PF12146">
    <property type="entry name" value="Hydrolase_4"/>
    <property type="match status" value="1"/>
</dbReference>
<evidence type="ECO:0000313" key="3">
    <source>
        <dbReference type="Proteomes" id="UP000826661"/>
    </source>
</evidence>
<accession>A0A8G0LC69</accession>
<evidence type="ECO:0000259" key="1">
    <source>
        <dbReference type="Pfam" id="PF12146"/>
    </source>
</evidence>
<dbReference type="InterPro" id="IPR022742">
    <property type="entry name" value="Hydrolase_4"/>
</dbReference>
<reference evidence="2 3" key="1">
    <citation type="journal article" date="2021" name="BMC Genomics">
        <title>Telomere-to-telomere genome assembly of asparaginase-producing Trichoderma simmonsii.</title>
        <authorList>
            <person name="Chung D."/>
            <person name="Kwon Y.M."/>
            <person name="Yang Y."/>
        </authorList>
    </citation>
    <scope>NUCLEOTIDE SEQUENCE [LARGE SCALE GENOMIC DNA]</scope>
    <source>
        <strain evidence="2 3">GH-Sj1</strain>
    </source>
</reference>
<protein>
    <submittedName>
        <fullName evidence="2">AB hydrolase-1 domain-containing protein</fullName>
    </submittedName>
</protein>
<evidence type="ECO:0000313" key="2">
    <source>
        <dbReference type="EMBL" id="QYS99668.1"/>
    </source>
</evidence>
<dbReference type="Proteomes" id="UP000826661">
    <property type="component" value="Chromosome III"/>
</dbReference>
<dbReference type="InterPro" id="IPR029058">
    <property type="entry name" value="AB_hydrolase_fold"/>
</dbReference>
<sequence>MGFSGGGFNAQMIALNAPKLVRHLILSATTPSIGEGVQLGNPAVLQKLQEAVTVNEHKDAFISTFFTSSAQGQAAGHAAWERITTGRQNRCDYASRESADEQSVAYFHFIDPSKAIDGSYDRFHELQMPVLIATGSDDAIIPTKNSILMWEKMSHPNAALHIFPDAGHGFLYQYADAYAALINDFLDHQ</sequence>
<keyword evidence="3" id="KW-1185">Reference proteome</keyword>
<dbReference type="PANTHER" id="PTHR43433">
    <property type="entry name" value="HYDROLASE, ALPHA/BETA FOLD FAMILY PROTEIN"/>
    <property type="match status" value="1"/>
</dbReference>
<dbReference type="Gene3D" id="3.40.50.1820">
    <property type="entry name" value="alpha/beta hydrolase"/>
    <property type="match status" value="1"/>
</dbReference>
<name>A0A8G0LC69_9HYPO</name>
<dbReference type="PANTHER" id="PTHR43433:SF5">
    <property type="entry name" value="AB HYDROLASE-1 DOMAIN-CONTAINING PROTEIN"/>
    <property type="match status" value="1"/>
</dbReference>
<dbReference type="InterPro" id="IPR050471">
    <property type="entry name" value="AB_hydrolase"/>
</dbReference>
<gene>
    <name evidence="2" type="ORF">H0G86_006788</name>
</gene>
<organism evidence="2 3">
    <name type="scientific">Trichoderma simmonsii</name>
    <dbReference type="NCBI Taxonomy" id="1491479"/>
    <lineage>
        <taxon>Eukaryota</taxon>
        <taxon>Fungi</taxon>
        <taxon>Dikarya</taxon>
        <taxon>Ascomycota</taxon>
        <taxon>Pezizomycotina</taxon>
        <taxon>Sordariomycetes</taxon>
        <taxon>Hypocreomycetidae</taxon>
        <taxon>Hypocreales</taxon>
        <taxon>Hypocreaceae</taxon>
        <taxon>Trichoderma</taxon>
    </lineage>
</organism>
<proteinExistence type="predicted"/>
<dbReference type="SUPFAM" id="SSF53474">
    <property type="entry name" value="alpha/beta-Hydrolases"/>
    <property type="match status" value="1"/>
</dbReference>
<dbReference type="EMBL" id="CP075866">
    <property type="protein sequence ID" value="QYS99668.1"/>
    <property type="molecule type" value="Genomic_DNA"/>
</dbReference>